<proteinExistence type="predicted"/>
<dbReference type="PROSITE" id="PS00018">
    <property type="entry name" value="EF_HAND_1"/>
    <property type="match status" value="1"/>
</dbReference>
<comment type="caution">
    <text evidence="3">The sequence shown here is derived from an EMBL/GenBank/DDBJ whole genome shotgun (WGS) entry which is preliminary data.</text>
</comment>
<sequence>MTLMRAMAFGALLLAGGLLGAPEARAGNPASSDLLLGMRDLDQDGDVTFEEAWLFALADFHAADSDRSGGLTPREFESLLTVDVAAALGLLGMEDRPGGILLVGGRTLPPGAMGATFRSFDTNGDGVVSLEELYPFVAAEFMVLEVEGS</sequence>
<evidence type="ECO:0000259" key="2">
    <source>
        <dbReference type="PROSITE" id="PS50222"/>
    </source>
</evidence>
<reference evidence="3 4" key="1">
    <citation type="submission" date="2021-05" db="EMBL/GenBank/DDBJ databases">
        <title>Roseococcus sp. XZZS9, whole genome shotgun sequencing project.</title>
        <authorList>
            <person name="Zhao G."/>
            <person name="Shen L."/>
        </authorList>
    </citation>
    <scope>NUCLEOTIDE SEQUENCE [LARGE SCALE GENOMIC DNA]</scope>
    <source>
        <strain evidence="3 4">XZZS9</strain>
    </source>
</reference>
<dbReference type="Gene3D" id="1.10.238.10">
    <property type="entry name" value="EF-hand"/>
    <property type="match status" value="1"/>
</dbReference>
<dbReference type="InterPro" id="IPR002048">
    <property type="entry name" value="EF_hand_dom"/>
</dbReference>
<keyword evidence="4" id="KW-1185">Reference proteome</keyword>
<dbReference type="PROSITE" id="PS50222">
    <property type="entry name" value="EF_HAND_2"/>
    <property type="match status" value="1"/>
</dbReference>
<dbReference type="SUPFAM" id="SSF47473">
    <property type="entry name" value="EF-hand"/>
    <property type="match status" value="1"/>
</dbReference>
<feature type="domain" description="EF-hand" evidence="2">
    <location>
        <begin position="117"/>
        <end position="143"/>
    </location>
</feature>
<dbReference type="EMBL" id="JAHCDA010000002">
    <property type="protein sequence ID" value="MBS7811107.1"/>
    <property type="molecule type" value="Genomic_DNA"/>
</dbReference>
<dbReference type="Pfam" id="PF13499">
    <property type="entry name" value="EF-hand_7"/>
    <property type="match status" value="1"/>
</dbReference>
<accession>A0ABS5QBN7</accession>
<name>A0ABS5QBN7_9PROT</name>
<feature type="signal peptide" evidence="1">
    <location>
        <begin position="1"/>
        <end position="26"/>
    </location>
</feature>
<dbReference type="InterPro" id="IPR018247">
    <property type="entry name" value="EF_Hand_1_Ca_BS"/>
</dbReference>
<evidence type="ECO:0000313" key="3">
    <source>
        <dbReference type="EMBL" id="MBS7811107.1"/>
    </source>
</evidence>
<feature type="chain" id="PRO_5047408808" evidence="1">
    <location>
        <begin position="27"/>
        <end position="149"/>
    </location>
</feature>
<dbReference type="Proteomes" id="UP000766336">
    <property type="component" value="Unassembled WGS sequence"/>
</dbReference>
<keyword evidence="1" id="KW-0732">Signal</keyword>
<dbReference type="RefSeq" id="WP_213669801.1">
    <property type="nucleotide sequence ID" value="NZ_JAHCDA010000002.1"/>
</dbReference>
<organism evidence="3 4">
    <name type="scientific">Roseococcus pinisoli</name>
    <dbReference type="NCBI Taxonomy" id="2835040"/>
    <lineage>
        <taxon>Bacteria</taxon>
        <taxon>Pseudomonadati</taxon>
        <taxon>Pseudomonadota</taxon>
        <taxon>Alphaproteobacteria</taxon>
        <taxon>Acetobacterales</taxon>
        <taxon>Roseomonadaceae</taxon>
        <taxon>Roseococcus</taxon>
    </lineage>
</organism>
<protein>
    <submittedName>
        <fullName evidence="3">EF-hand domain-containing protein</fullName>
    </submittedName>
</protein>
<evidence type="ECO:0000256" key="1">
    <source>
        <dbReference type="SAM" id="SignalP"/>
    </source>
</evidence>
<evidence type="ECO:0000313" key="4">
    <source>
        <dbReference type="Proteomes" id="UP000766336"/>
    </source>
</evidence>
<gene>
    <name evidence="3" type="ORF">KHU32_09175</name>
</gene>
<dbReference type="InterPro" id="IPR011992">
    <property type="entry name" value="EF-hand-dom_pair"/>
</dbReference>